<feature type="signal peptide" evidence="1">
    <location>
        <begin position="1"/>
        <end position="25"/>
    </location>
</feature>
<dbReference type="SUPFAM" id="SSF49373">
    <property type="entry name" value="Invasin/intimin cell-adhesion fragments"/>
    <property type="match status" value="1"/>
</dbReference>
<name>A0A8J7KT52_9FIRM</name>
<accession>A0A8J7KT52</accession>
<dbReference type="Proteomes" id="UP000623269">
    <property type="component" value="Unassembled WGS sequence"/>
</dbReference>
<evidence type="ECO:0000256" key="1">
    <source>
        <dbReference type="SAM" id="SignalP"/>
    </source>
</evidence>
<gene>
    <name evidence="3" type="ORF">I5677_08870</name>
</gene>
<feature type="domain" description="BIG2" evidence="2">
    <location>
        <begin position="143"/>
        <end position="175"/>
    </location>
</feature>
<organism evidence="3 4">
    <name type="scientific">Mobilitalea sibirica</name>
    <dbReference type="NCBI Taxonomy" id="1462919"/>
    <lineage>
        <taxon>Bacteria</taxon>
        <taxon>Bacillati</taxon>
        <taxon>Bacillota</taxon>
        <taxon>Clostridia</taxon>
        <taxon>Lachnospirales</taxon>
        <taxon>Lachnospiraceae</taxon>
        <taxon>Mobilitalea</taxon>
    </lineage>
</organism>
<comment type="caution">
    <text evidence="3">The sequence shown here is derived from an EMBL/GenBank/DDBJ whole genome shotgun (WGS) entry which is preliminary data.</text>
</comment>
<dbReference type="Gene3D" id="2.60.40.1080">
    <property type="match status" value="2"/>
</dbReference>
<dbReference type="EMBL" id="JAEAGR010000007">
    <property type="protein sequence ID" value="MBH1941001.1"/>
    <property type="molecule type" value="Genomic_DNA"/>
</dbReference>
<dbReference type="Pfam" id="PF02368">
    <property type="entry name" value="Big_2"/>
    <property type="match status" value="1"/>
</dbReference>
<dbReference type="AlphaFoldDB" id="A0A8J7KT52"/>
<protein>
    <submittedName>
        <fullName evidence="3">Ig-like domain-containing protein</fullName>
    </submittedName>
</protein>
<evidence type="ECO:0000313" key="3">
    <source>
        <dbReference type="EMBL" id="MBH1941001.1"/>
    </source>
</evidence>
<dbReference type="InterPro" id="IPR008964">
    <property type="entry name" value="Invasin/intimin_cell_adhesion"/>
</dbReference>
<keyword evidence="4" id="KW-1185">Reference proteome</keyword>
<keyword evidence="1" id="KW-0732">Signal</keyword>
<feature type="chain" id="PRO_5035224003" evidence="1">
    <location>
        <begin position="26"/>
        <end position="281"/>
    </location>
</feature>
<dbReference type="RefSeq" id="WP_197661221.1">
    <property type="nucleotide sequence ID" value="NZ_JAEAGR010000007.1"/>
</dbReference>
<sequence>MKIKYLLSLLLTTIFLTVTTGTAYAQNNNIEVISTTDDNNIIVIQDDKAYGDTIYVGQSLKDYSIVNVSKDLLDDVTVRWENPDYQIREGQQVVNLIYRDKTTNEKIVFSVLINGTPYLSADKIYLQPNIYYNLNIIGKSSFDQDYQWSSEDEEIARVDRYGNVTGVSKGVTTIHCKITFLDGTVKDLTSLVFVGYEDKDNDLSLNMDKLILRSNEEFNLNIYNKIPGSDYVWHTKDNSIVEINHMNGMVIARGEGETTVSCLVTLPDKTVITLECDILVY</sequence>
<dbReference type="InterPro" id="IPR003343">
    <property type="entry name" value="Big_2"/>
</dbReference>
<evidence type="ECO:0000259" key="2">
    <source>
        <dbReference type="Pfam" id="PF02368"/>
    </source>
</evidence>
<reference evidence="3" key="1">
    <citation type="submission" date="2020-12" db="EMBL/GenBank/DDBJ databases">
        <title>M. sibirica DSM 26468T genome.</title>
        <authorList>
            <person name="Thieme N."/>
            <person name="Rettenmaier R."/>
            <person name="Zverlov V."/>
            <person name="Liebl W."/>
        </authorList>
    </citation>
    <scope>NUCLEOTIDE SEQUENCE</scope>
    <source>
        <strain evidence="3">DSM 26468</strain>
    </source>
</reference>
<evidence type="ECO:0000313" key="4">
    <source>
        <dbReference type="Proteomes" id="UP000623269"/>
    </source>
</evidence>
<proteinExistence type="predicted"/>